<reference evidence="1" key="1">
    <citation type="submission" date="2018-02" db="EMBL/GenBank/DDBJ databases">
        <title>Rhizophora mucronata_Transcriptome.</title>
        <authorList>
            <person name="Meera S.P."/>
            <person name="Sreeshan A."/>
            <person name="Augustine A."/>
        </authorList>
    </citation>
    <scope>NUCLEOTIDE SEQUENCE</scope>
    <source>
        <tissue evidence="1">Leaf</tissue>
    </source>
</reference>
<evidence type="ECO:0000313" key="1">
    <source>
        <dbReference type="EMBL" id="MBX61905.1"/>
    </source>
</evidence>
<proteinExistence type="predicted"/>
<organism evidence="1">
    <name type="scientific">Rhizophora mucronata</name>
    <name type="common">Asiatic mangrove</name>
    <dbReference type="NCBI Taxonomy" id="61149"/>
    <lineage>
        <taxon>Eukaryota</taxon>
        <taxon>Viridiplantae</taxon>
        <taxon>Streptophyta</taxon>
        <taxon>Embryophyta</taxon>
        <taxon>Tracheophyta</taxon>
        <taxon>Spermatophyta</taxon>
        <taxon>Magnoliopsida</taxon>
        <taxon>eudicotyledons</taxon>
        <taxon>Gunneridae</taxon>
        <taxon>Pentapetalae</taxon>
        <taxon>rosids</taxon>
        <taxon>fabids</taxon>
        <taxon>Malpighiales</taxon>
        <taxon>Rhizophoraceae</taxon>
        <taxon>Rhizophora</taxon>
    </lineage>
</organism>
<dbReference type="EMBL" id="GGEC01081421">
    <property type="protein sequence ID" value="MBX61905.1"/>
    <property type="molecule type" value="Transcribed_RNA"/>
</dbReference>
<accession>A0A2P2Q4J9</accession>
<protein>
    <submittedName>
        <fullName evidence="1">Uncharacterized protein</fullName>
    </submittedName>
</protein>
<name>A0A2P2Q4J9_RHIMU</name>
<dbReference type="AlphaFoldDB" id="A0A2P2Q4J9"/>
<sequence length="19" mass="2193">MTLWLLTSRLCKAEVNNLS</sequence>